<dbReference type="EMBL" id="CP016893">
    <property type="protein sequence ID" value="AST59188.1"/>
    <property type="molecule type" value="Genomic_DNA"/>
</dbReference>
<proteinExistence type="predicted"/>
<keyword evidence="1" id="KW-1133">Transmembrane helix</keyword>
<keyword evidence="1" id="KW-0812">Transmembrane</keyword>
<keyword evidence="1" id="KW-0472">Membrane</keyword>
<dbReference type="AlphaFoldDB" id="A0A223I381"/>
<gene>
    <name evidence="2" type="ORF">Thert_03473</name>
</gene>
<organism evidence="2 3">
    <name type="scientific">Thermoanaerobacterium thermosaccharolyticum</name>
    <name type="common">Clostridium thermosaccharolyticum</name>
    <dbReference type="NCBI Taxonomy" id="1517"/>
    <lineage>
        <taxon>Bacteria</taxon>
        <taxon>Bacillati</taxon>
        <taxon>Bacillota</taxon>
        <taxon>Clostridia</taxon>
        <taxon>Thermoanaerobacterales</taxon>
        <taxon>Thermoanaerobacteraceae</taxon>
        <taxon>Thermoanaerobacterium</taxon>
    </lineage>
</organism>
<feature type="transmembrane region" description="Helical" evidence="1">
    <location>
        <begin position="25"/>
        <end position="43"/>
    </location>
</feature>
<name>A0A223I381_THETR</name>
<evidence type="ECO:0000313" key="2">
    <source>
        <dbReference type="EMBL" id="AST59188.1"/>
    </source>
</evidence>
<sequence>MVKFNIKNLLHIDEISKVFIEKDKVIFISAILLFIISIIYEFSLY</sequence>
<reference evidence="2 3" key="1">
    <citation type="submission" date="2016-08" db="EMBL/GenBank/DDBJ databases">
        <title>A novel genetic cassette of butanologenic Thermoanaerobacterium thermosaccharolyticum that directly convert cellulose to butanol.</title>
        <authorList>
            <person name="Li T."/>
            <person name="He J."/>
        </authorList>
    </citation>
    <scope>NUCLEOTIDE SEQUENCE [LARGE SCALE GENOMIC DNA]</scope>
    <source>
        <strain evidence="2 3">TG57</strain>
    </source>
</reference>
<evidence type="ECO:0000256" key="1">
    <source>
        <dbReference type="SAM" id="Phobius"/>
    </source>
</evidence>
<dbReference type="Proteomes" id="UP000214975">
    <property type="component" value="Chromosome"/>
</dbReference>
<evidence type="ECO:0000313" key="3">
    <source>
        <dbReference type="Proteomes" id="UP000214975"/>
    </source>
</evidence>
<accession>A0A223I381</accession>
<protein>
    <submittedName>
        <fullName evidence="2">Uncharacterized protein</fullName>
    </submittedName>
</protein>